<dbReference type="PANTHER" id="PTHR31293:SF12">
    <property type="entry name" value="RNI-LIKE SUPERFAMILY PROTEIN"/>
    <property type="match status" value="1"/>
</dbReference>
<protein>
    <submittedName>
        <fullName evidence="2">BnaC04g32710D protein</fullName>
    </submittedName>
</protein>
<dbReference type="InterPro" id="IPR006566">
    <property type="entry name" value="FBD"/>
</dbReference>
<dbReference type="SMART" id="SM00579">
    <property type="entry name" value="FBD"/>
    <property type="match status" value="1"/>
</dbReference>
<gene>
    <name evidence="2" type="primary">BnaC04g32710D</name>
    <name evidence="2" type="ORF">GSBRNA2T00060395001</name>
</gene>
<dbReference type="Pfam" id="PF00646">
    <property type="entry name" value="F-box"/>
    <property type="match status" value="1"/>
</dbReference>
<dbReference type="SMART" id="SM00256">
    <property type="entry name" value="FBOX"/>
    <property type="match status" value="1"/>
</dbReference>
<organism evidence="2 3">
    <name type="scientific">Brassica napus</name>
    <name type="common">Rape</name>
    <dbReference type="NCBI Taxonomy" id="3708"/>
    <lineage>
        <taxon>Eukaryota</taxon>
        <taxon>Viridiplantae</taxon>
        <taxon>Streptophyta</taxon>
        <taxon>Embryophyta</taxon>
        <taxon>Tracheophyta</taxon>
        <taxon>Spermatophyta</taxon>
        <taxon>Magnoliopsida</taxon>
        <taxon>eudicotyledons</taxon>
        <taxon>Gunneridae</taxon>
        <taxon>Pentapetalae</taxon>
        <taxon>rosids</taxon>
        <taxon>malvids</taxon>
        <taxon>Brassicales</taxon>
        <taxon>Brassicaceae</taxon>
        <taxon>Brassiceae</taxon>
        <taxon>Brassica</taxon>
    </lineage>
</organism>
<name>A0A078HHV3_BRANA</name>
<evidence type="ECO:0000313" key="3">
    <source>
        <dbReference type="Proteomes" id="UP000028999"/>
    </source>
</evidence>
<evidence type="ECO:0000313" key="2">
    <source>
        <dbReference type="EMBL" id="CDY36363.1"/>
    </source>
</evidence>
<proteinExistence type="predicted"/>
<dbReference type="EMBL" id="LK032374">
    <property type="protein sequence ID" value="CDY36363.1"/>
    <property type="molecule type" value="Genomic_DNA"/>
</dbReference>
<dbReference type="InterPro" id="IPR055294">
    <property type="entry name" value="FBL60-like"/>
</dbReference>
<evidence type="ECO:0000259" key="1">
    <source>
        <dbReference type="PROSITE" id="PS50181"/>
    </source>
</evidence>
<dbReference type="OMA" id="IPEAICY"/>
<dbReference type="InterPro" id="IPR036047">
    <property type="entry name" value="F-box-like_dom_sf"/>
</dbReference>
<dbReference type="Gramene" id="CDY36363">
    <property type="protein sequence ID" value="CDY36363"/>
    <property type="gene ID" value="GSBRNA2T00060395001"/>
</dbReference>
<dbReference type="PaxDb" id="3708-A0A078HHV3"/>
<dbReference type="AlphaFoldDB" id="A0A078HHV3"/>
<keyword evidence="3" id="KW-1185">Reference proteome</keyword>
<feature type="domain" description="F-box" evidence="1">
    <location>
        <begin position="30"/>
        <end position="78"/>
    </location>
</feature>
<dbReference type="Gene3D" id="1.20.1280.50">
    <property type="match status" value="1"/>
</dbReference>
<accession>A0A078HHV3</accession>
<sequence>MGRNTNEFSFLFLLSSEKGFSWILTKKKKKDRISDLPDEILHHIGSFLSAKEAAFATLLSKRWRTLVTIIPNLHFSGSLKRAGGRFKDFADRVLADWLYLSALASGHSHSNVNMSLAIHADVCLPSLKSLVLDSVRFFGSDGRCAFNTLLSQSTVSSTTLKRLTIRRSFDTPPLTYLEYSDYVPKEYLIVNLNSLVEANLNLWVDEEGVWRPYHATTFYPMTLINRLKNVGILSLTSEAVEMFDVLNESIPMFVMVSQLSLGLSERCWFSLTNVVKKFPNLTTLIIEVYIPEAICYKYSCLLSCPVEVLKINEYNGSVNELEQMKHFLGKLPCLELVEVCTRATSSEAKLQIMADLLMIPRASSKCKIQVKFFPKS</sequence>
<dbReference type="PROSITE" id="PS50181">
    <property type="entry name" value="FBOX"/>
    <property type="match status" value="1"/>
</dbReference>
<dbReference type="SUPFAM" id="SSF81383">
    <property type="entry name" value="F-box domain"/>
    <property type="match status" value="1"/>
</dbReference>
<dbReference type="PANTHER" id="PTHR31293">
    <property type="entry name" value="RNI-LIKE SUPERFAMILY PROTEIN"/>
    <property type="match status" value="1"/>
</dbReference>
<dbReference type="Proteomes" id="UP000028999">
    <property type="component" value="Unassembled WGS sequence"/>
</dbReference>
<reference evidence="2 3" key="1">
    <citation type="journal article" date="2014" name="Science">
        <title>Plant genetics. Early allopolyploid evolution in the post-Neolithic Brassica napus oilseed genome.</title>
        <authorList>
            <person name="Chalhoub B."/>
            <person name="Denoeud F."/>
            <person name="Liu S."/>
            <person name="Parkin I.A."/>
            <person name="Tang H."/>
            <person name="Wang X."/>
            <person name="Chiquet J."/>
            <person name="Belcram H."/>
            <person name="Tong C."/>
            <person name="Samans B."/>
            <person name="Correa M."/>
            <person name="Da Silva C."/>
            <person name="Just J."/>
            <person name="Falentin C."/>
            <person name="Koh C.S."/>
            <person name="Le Clainche I."/>
            <person name="Bernard M."/>
            <person name="Bento P."/>
            <person name="Noel B."/>
            <person name="Labadie K."/>
            <person name="Alberti A."/>
            <person name="Charles M."/>
            <person name="Arnaud D."/>
            <person name="Guo H."/>
            <person name="Daviaud C."/>
            <person name="Alamery S."/>
            <person name="Jabbari K."/>
            <person name="Zhao M."/>
            <person name="Edger P.P."/>
            <person name="Chelaifa H."/>
            <person name="Tack D."/>
            <person name="Lassalle G."/>
            <person name="Mestiri I."/>
            <person name="Schnel N."/>
            <person name="Le Paslier M.C."/>
            <person name="Fan G."/>
            <person name="Renault V."/>
            <person name="Bayer P.E."/>
            <person name="Golicz A.A."/>
            <person name="Manoli S."/>
            <person name="Lee T.H."/>
            <person name="Thi V.H."/>
            <person name="Chalabi S."/>
            <person name="Hu Q."/>
            <person name="Fan C."/>
            <person name="Tollenaere R."/>
            <person name="Lu Y."/>
            <person name="Battail C."/>
            <person name="Shen J."/>
            <person name="Sidebottom C.H."/>
            <person name="Wang X."/>
            <person name="Canaguier A."/>
            <person name="Chauveau A."/>
            <person name="Berard A."/>
            <person name="Deniot G."/>
            <person name="Guan M."/>
            <person name="Liu Z."/>
            <person name="Sun F."/>
            <person name="Lim Y.P."/>
            <person name="Lyons E."/>
            <person name="Town C.D."/>
            <person name="Bancroft I."/>
            <person name="Wang X."/>
            <person name="Meng J."/>
            <person name="Ma J."/>
            <person name="Pires J.C."/>
            <person name="King G.J."/>
            <person name="Brunel D."/>
            <person name="Delourme R."/>
            <person name="Renard M."/>
            <person name="Aury J.M."/>
            <person name="Adams K.L."/>
            <person name="Batley J."/>
            <person name="Snowdon R.J."/>
            <person name="Tost J."/>
            <person name="Edwards D."/>
            <person name="Zhou Y."/>
            <person name="Hua W."/>
            <person name="Sharpe A.G."/>
            <person name="Paterson A.H."/>
            <person name="Guan C."/>
            <person name="Wincker P."/>
        </authorList>
    </citation>
    <scope>NUCLEOTIDE SEQUENCE [LARGE SCALE GENOMIC DNA]</scope>
    <source>
        <strain evidence="3">cv. Darmor-bzh</strain>
    </source>
</reference>
<dbReference type="InterPro" id="IPR001810">
    <property type="entry name" value="F-box_dom"/>
</dbReference>